<reference evidence="1" key="1">
    <citation type="submission" date="2018-10" db="EMBL/GenBank/DDBJ databases">
        <title>Hidden diversity of soil giant viruses.</title>
        <authorList>
            <person name="Schulz F."/>
            <person name="Alteio L."/>
            <person name="Goudeau D."/>
            <person name="Ryan E.M."/>
            <person name="Malmstrom R.R."/>
            <person name="Blanchard J."/>
            <person name="Woyke T."/>
        </authorList>
    </citation>
    <scope>NUCLEOTIDE SEQUENCE</scope>
    <source>
        <strain evidence="1">DSV1</strain>
    </source>
</reference>
<sequence>MISSLLVNYLYNQDIDLVQFSGEIVNAFTQKVCFYNPCVDEPLQKFWYHIPKAKLIKKTQNTIVIVLSNNDKELLKSIENLDKKSAEILYS</sequence>
<proteinExistence type="predicted"/>
<accession>A0A3G4ZRY4</accession>
<name>A0A3G4ZRY4_9VIRU</name>
<protein>
    <submittedName>
        <fullName evidence="1">Uncharacterized protein</fullName>
    </submittedName>
</protein>
<evidence type="ECO:0000313" key="1">
    <source>
        <dbReference type="EMBL" id="AYV77650.1"/>
    </source>
</evidence>
<dbReference type="EMBL" id="MK072060">
    <property type="protein sequence ID" value="AYV77650.1"/>
    <property type="molecule type" value="Genomic_DNA"/>
</dbReference>
<feature type="non-terminal residue" evidence="1">
    <location>
        <position position="91"/>
    </location>
</feature>
<organism evidence="1">
    <name type="scientific">Dasosvirus sp</name>
    <dbReference type="NCBI Taxonomy" id="2487764"/>
    <lineage>
        <taxon>Viruses</taxon>
        <taxon>Varidnaviria</taxon>
        <taxon>Bamfordvirae</taxon>
        <taxon>Nucleocytoviricota</taxon>
        <taxon>Megaviricetes</taxon>
        <taxon>Imitervirales</taxon>
        <taxon>Mimiviridae</taxon>
        <taxon>Klosneuvirinae</taxon>
    </lineage>
</organism>
<gene>
    <name evidence="1" type="ORF">Dasosvirus19_3</name>
</gene>